<dbReference type="Proteomes" id="UP000324222">
    <property type="component" value="Unassembled WGS sequence"/>
</dbReference>
<organism evidence="1 2">
    <name type="scientific">Portunus trituberculatus</name>
    <name type="common">Swimming crab</name>
    <name type="synonym">Neptunus trituberculatus</name>
    <dbReference type="NCBI Taxonomy" id="210409"/>
    <lineage>
        <taxon>Eukaryota</taxon>
        <taxon>Metazoa</taxon>
        <taxon>Ecdysozoa</taxon>
        <taxon>Arthropoda</taxon>
        <taxon>Crustacea</taxon>
        <taxon>Multicrustacea</taxon>
        <taxon>Malacostraca</taxon>
        <taxon>Eumalacostraca</taxon>
        <taxon>Eucarida</taxon>
        <taxon>Decapoda</taxon>
        <taxon>Pleocyemata</taxon>
        <taxon>Brachyura</taxon>
        <taxon>Eubrachyura</taxon>
        <taxon>Portunoidea</taxon>
        <taxon>Portunidae</taxon>
        <taxon>Portuninae</taxon>
        <taxon>Portunus</taxon>
    </lineage>
</organism>
<dbReference type="EMBL" id="VSRR010004490">
    <property type="protein sequence ID" value="MPC39830.1"/>
    <property type="molecule type" value="Genomic_DNA"/>
</dbReference>
<reference evidence="1 2" key="1">
    <citation type="submission" date="2019-05" db="EMBL/GenBank/DDBJ databases">
        <title>Another draft genome of Portunus trituberculatus and its Hox gene families provides insights of decapod evolution.</title>
        <authorList>
            <person name="Jeong J.-H."/>
            <person name="Song I."/>
            <person name="Kim S."/>
            <person name="Choi T."/>
            <person name="Kim D."/>
            <person name="Ryu S."/>
            <person name="Kim W."/>
        </authorList>
    </citation>
    <scope>NUCLEOTIDE SEQUENCE [LARGE SCALE GENOMIC DNA]</scope>
    <source>
        <tissue evidence="1">Muscle</tissue>
    </source>
</reference>
<name>A0A5B7EXQ3_PORTR</name>
<evidence type="ECO:0000313" key="1">
    <source>
        <dbReference type="EMBL" id="MPC39830.1"/>
    </source>
</evidence>
<dbReference type="AlphaFoldDB" id="A0A5B7EXQ3"/>
<sequence>MSEIIRHKGTHSLLSRHREGQSMYTIYYAVYIHEETSVGTFNFNHKTKFIHLHTGRPRDAVHEAVKGSLRYLGLVSTGAFWPVWAEWLPEPAEQGTYFETLRRRTSSALNEL</sequence>
<accession>A0A5B7EXQ3</accession>
<gene>
    <name evidence="1" type="ORF">E2C01_033379</name>
</gene>
<comment type="caution">
    <text evidence="1">The sequence shown here is derived from an EMBL/GenBank/DDBJ whole genome shotgun (WGS) entry which is preliminary data.</text>
</comment>
<keyword evidence="2" id="KW-1185">Reference proteome</keyword>
<proteinExistence type="predicted"/>
<evidence type="ECO:0000313" key="2">
    <source>
        <dbReference type="Proteomes" id="UP000324222"/>
    </source>
</evidence>
<protein>
    <submittedName>
        <fullName evidence="1">Uncharacterized protein</fullName>
    </submittedName>
</protein>